<evidence type="ECO:0000313" key="2">
    <source>
        <dbReference type="EMBL" id="BAS70831.1"/>
    </source>
</evidence>
<dbReference type="EMBL" id="AP014957">
    <property type="protein sequence ID" value="BAS70831.1"/>
    <property type="molecule type" value="Genomic_DNA"/>
</dbReference>
<dbReference type="PaxDb" id="39947-A0A0P0UZB4"/>
<evidence type="ECO:0000313" key="3">
    <source>
        <dbReference type="Proteomes" id="UP000059680"/>
    </source>
</evidence>
<accession>A0A0P0UZB4</accession>
<sequence length="128" mass="14766">MAPPARAPPHLELVHPELVARVRVHRRGHRRGLLLLVSPHPDIIRRQVIPQRGDHVRRHLIPTATTAAEYIDSAHGEVRPRRDAADSFPHHHHGHRRRQHDLRSTGVWTTARSRGLGVWTSKREWCDV</sequence>
<dbReference type="OMA" id="TSKREWC"/>
<dbReference type="Proteomes" id="UP000059680">
    <property type="component" value="Chromosome 1"/>
</dbReference>
<feature type="compositionally biased region" description="Basic residues" evidence="1">
    <location>
        <begin position="90"/>
        <end position="100"/>
    </location>
</feature>
<protein>
    <submittedName>
        <fullName evidence="2">Os01g0192101 protein</fullName>
    </submittedName>
</protein>
<dbReference type="AlphaFoldDB" id="A0A0P0UZB4"/>
<proteinExistence type="predicted"/>
<evidence type="ECO:0000256" key="1">
    <source>
        <dbReference type="SAM" id="MobiDB-lite"/>
    </source>
</evidence>
<gene>
    <name evidence="2" type="ordered locus">Os01g0192101</name>
    <name evidence="2" type="ORF">OSNPB_010192101</name>
</gene>
<keyword evidence="3" id="KW-1185">Reference proteome</keyword>
<organism evidence="2 3">
    <name type="scientific">Oryza sativa subsp. japonica</name>
    <name type="common">Rice</name>
    <dbReference type="NCBI Taxonomy" id="39947"/>
    <lineage>
        <taxon>Eukaryota</taxon>
        <taxon>Viridiplantae</taxon>
        <taxon>Streptophyta</taxon>
        <taxon>Embryophyta</taxon>
        <taxon>Tracheophyta</taxon>
        <taxon>Spermatophyta</taxon>
        <taxon>Magnoliopsida</taxon>
        <taxon>Liliopsida</taxon>
        <taxon>Poales</taxon>
        <taxon>Poaceae</taxon>
        <taxon>BOP clade</taxon>
        <taxon>Oryzoideae</taxon>
        <taxon>Oryzeae</taxon>
        <taxon>Oryzinae</taxon>
        <taxon>Oryza</taxon>
        <taxon>Oryza sativa</taxon>
    </lineage>
</organism>
<reference evidence="2 3" key="3">
    <citation type="journal article" date="2013" name="Rice">
        <title>Improvement of the Oryza sativa Nipponbare reference genome using next generation sequence and optical map data.</title>
        <authorList>
            <person name="Kawahara Y."/>
            <person name="de la Bastide M."/>
            <person name="Hamilton J.P."/>
            <person name="Kanamori H."/>
            <person name="McCombie W.R."/>
            <person name="Ouyang S."/>
            <person name="Schwartz D.C."/>
            <person name="Tanaka T."/>
            <person name="Wu J."/>
            <person name="Zhou S."/>
            <person name="Childs K.L."/>
            <person name="Davidson R.M."/>
            <person name="Lin H."/>
            <person name="Quesada-Ocampo L."/>
            <person name="Vaillancourt B."/>
            <person name="Sakai H."/>
            <person name="Lee S.S."/>
            <person name="Kim J."/>
            <person name="Numa H."/>
            <person name="Itoh T."/>
            <person name="Buell C.R."/>
            <person name="Matsumoto T."/>
        </authorList>
    </citation>
    <scope>NUCLEOTIDE SEQUENCE [LARGE SCALE GENOMIC DNA]</scope>
    <source>
        <strain evidence="3">cv. Nipponbare</strain>
    </source>
</reference>
<dbReference type="Gramene" id="Os01t0192101-00">
    <property type="protein sequence ID" value="Os01t0192101-00"/>
    <property type="gene ID" value="Os01g0192101"/>
</dbReference>
<reference evidence="3" key="1">
    <citation type="journal article" date="2005" name="Nature">
        <title>The map-based sequence of the rice genome.</title>
        <authorList>
            <consortium name="International rice genome sequencing project (IRGSP)"/>
            <person name="Matsumoto T."/>
            <person name="Wu J."/>
            <person name="Kanamori H."/>
            <person name="Katayose Y."/>
            <person name="Fujisawa M."/>
            <person name="Namiki N."/>
            <person name="Mizuno H."/>
            <person name="Yamamoto K."/>
            <person name="Antonio B.A."/>
            <person name="Baba T."/>
            <person name="Sakata K."/>
            <person name="Nagamura Y."/>
            <person name="Aoki H."/>
            <person name="Arikawa K."/>
            <person name="Arita K."/>
            <person name="Bito T."/>
            <person name="Chiden Y."/>
            <person name="Fujitsuka N."/>
            <person name="Fukunaka R."/>
            <person name="Hamada M."/>
            <person name="Harada C."/>
            <person name="Hayashi A."/>
            <person name="Hijishita S."/>
            <person name="Honda M."/>
            <person name="Hosokawa S."/>
            <person name="Ichikawa Y."/>
            <person name="Idonuma A."/>
            <person name="Iijima M."/>
            <person name="Ikeda M."/>
            <person name="Ikeno M."/>
            <person name="Ito K."/>
            <person name="Ito S."/>
            <person name="Ito T."/>
            <person name="Ito Y."/>
            <person name="Ito Y."/>
            <person name="Iwabuchi A."/>
            <person name="Kamiya K."/>
            <person name="Karasawa W."/>
            <person name="Kurita K."/>
            <person name="Katagiri S."/>
            <person name="Kikuta A."/>
            <person name="Kobayashi H."/>
            <person name="Kobayashi N."/>
            <person name="Machita K."/>
            <person name="Maehara T."/>
            <person name="Masukawa M."/>
            <person name="Mizubayashi T."/>
            <person name="Mukai Y."/>
            <person name="Nagasaki H."/>
            <person name="Nagata Y."/>
            <person name="Naito S."/>
            <person name="Nakashima M."/>
            <person name="Nakama Y."/>
            <person name="Nakamichi Y."/>
            <person name="Nakamura M."/>
            <person name="Meguro A."/>
            <person name="Negishi M."/>
            <person name="Ohta I."/>
            <person name="Ohta T."/>
            <person name="Okamoto M."/>
            <person name="Ono N."/>
            <person name="Saji S."/>
            <person name="Sakaguchi M."/>
            <person name="Sakai K."/>
            <person name="Shibata M."/>
            <person name="Shimokawa T."/>
            <person name="Song J."/>
            <person name="Takazaki Y."/>
            <person name="Terasawa K."/>
            <person name="Tsugane M."/>
            <person name="Tsuji K."/>
            <person name="Ueda S."/>
            <person name="Waki K."/>
            <person name="Yamagata H."/>
            <person name="Yamamoto M."/>
            <person name="Yamamoto S."/>
            <person name="Yamane H."/>
            <person name="Yoshiki S."/>
            <person name="Yoshihara R."/>
            <person name="Yukawa K."/>
            <person name="Zhong H."/>
            <person name="Yano M."/>
            <person name="Yuan Q."/>
            <person name="Ouyang S."/>
            <person name="Liu J."/>
            <person name="Jones K.M."/>
            <person name="Gansberger K."/>
            <person name="Moffat K."/>
            <person name="Hill J."/>
            <person name="Bera J."/>
            <person name="Fadrosh D."/>
            <person name="Jin S."/>
            <person name="Johri S."/>
            <person name="Kim M."/>
            <person name="Overton L."/>
            <person name="Reardon M."/>
            <person name="Tsitrin T."/>
            <person name="Vuong H."/>
            <person name="Weaver B."/>
            <person name="Ciecko A."/>
            <person name="Tallon L."/>
            <person name="Jackson J."/>
            <person name="Pai G."/>
            <person name="Aken S.V."/>
            <person name="Utterback T."/>
            <person name="Reidmuller S."/>
            <person name="Feldblyum T."/>
            <person name="Hsiao J."/>
            <person name="Zismann V."/>
            <person name="Iobst S."/>
            <person name="de Vazeille A.R."/>
            <person name="Buell C.R."/>
            <person name="Ying K."/>
            <person name="Li Y."/>
            <person name="Lu T."/>
            <person name="Huang Y."/>
            <person name="Zhao Q."/>
            <person name="Feng Q."/>
            <person name="Zhang L."/>
            <person name="Zhu J."/>
            <person name="Weng Q."/>
            <person name="Mu J."/>
            <person name="Lu Y."/>
            <person name="Fan D."/>
            <person name="Liu Y."/>
            <person name="Guan J."/>
            <person name="Zhang Y."/>
            <person name="Yu S."/>
            <person name="Liu X."/>
            <person name="Zhang Y."/>
            <person name="Hong G."/>
            <person name="Han B."/>
            <person name="Choisne N."/>
            <person name="Demange N."/>
            <person name="Orjeda G."/>
            <person name="Samain S."/>
            <person name="Cattolico L."/>
            <person name="Pelletier E."/>
            <person name="Couloux A."/>
            <person name="Segurens B."/>
            <person name="Wincker P."/>
            <person name="D'Hont A."/>
            <person name="Scarpelli C."/>
            <person name="Weissenbach J."/>
            <person name="Salanoubat M."/>
            <person name="Quetier F."/>
            <person name="Yu Y."/>
            <person name="Kim H.R."/>
            <person name="Rambo T."/>
            <person name="Currie J."/>
            <person name="Collura K."/>
            <person name="Luo M."/>
            <person name="Yang T."/>
            <person name="Ammiraju J.S.S."/>
            <person name="Engler F."/>
            <person name="Soderlund C."/>
            <person name="Wing R.A."/>
            <person name="Palmer L.E."/>
            <person name="de la Bastide M."/>
            <person name="Spiegel L."/>
            <person name="Nascimento L."/>
            <person name="Zutavern T."/>
            <person name="O'Shaughnessy A."/>
            <person name="Dike S."/>
            <person name="Dedhia N."/>
            <person name="Preston R."/>
            <person name="Balija V."/>
            <person name="McCombie W.R."/>
            <person name="Chow T."/>
            <person name="Chen H."/>
            <person name="Chung M."/>
            <person name="Chen C."/>
            <person name="Shaw J."/>
            <person name="Wu H."/>
            <person name="Hsiao K."/>
            <person name="Chao Y."/>
            <person name="Chu M."/>
            <person name="Cheng C."/>
            <person name="Hour A."/>
            <person name="Lee P."/>
            <person name="Lin S."/>
            <person name="Lin Y."/>
            <person name="Liou J."/>
            <person name="Liu S."/>
            <person name="Hsing Y."/>
            <person name="Raghuvanshi S."/>
            <person name="Mohanty A."/>
            <person name="Bharti A.K."/>
            <person name="Gaur A."/>
            <person name="Gupta V."/>
            <person name="Kumar D."/>
            <person name="Ravi V."/>
            <person name="Vij S."/>
            <person name="Kapur A."/>
            <person name="Khurana P."/>
            <person name="Khurana P."/>
            <person name="Khurana J.P."/>
            <person name="Tyagi A.K."/>
            <person name="Gaikwad K."/>
            <person name="Singh A."/>
            <person name="Dalal V."/>
            <person name="Srivastava S."/>
            <person name="Dixit A."/>
            <person name="Pal A.K."/>
            <person name="Ghazi I.A."/>
            <person name="Yadav M."/>
            <person name="Pandit A."/>
            <person name="Bhargava A."/>
            <person name="Sureshbabu K."/>
            <person name="Batra K."/>
            <person name="Sharma T.R."/>
            <person name="Mohapatra T."/>
            <person name="Singh N.K."/>
            <person name="Messing J."/>
            <person name="Nelson A.B."/>
            <person name="Fuks G."/>
            <person name="Kavchok S."/>
            <person name="Keizer G."/>
            <person name="Linton E."/>
            <person name="Llaca V."/>
            <person name="Song R."/>
            <person name="Tanyolac B."/>
            <person name="Young S."/>
            <person name="Ho-Il K."/>
            <person name="Hahn J.H."/>
            <person name="Sangsakoo G."/>
            <person name="Vanavichit A."/>
            <person name="de Mattos Luiz.A.T."/>
            <person name="Zimmer P.D."/>
            <person name="Malone G."/>
            <person name="Dellagostin O."/>
            <person name="de Oliveira A.C."/>
            <person name="Bevan M."/>
            <person name="Bancroft I."/>
            <person name="Minx P."/>
            <person name="Cordum H."/>
            <person name="Wilson R."/>
            <person name="Cheng Z."/>
            <person name="Jin W."/>
            <person name="Jiang J."/>
            <person name="Leong S.A."/>
            <person name="Iwama H."/>
            <person name="Gojobori T."/>
            <person name="Itoh T."/>
            <person name="Niimura Y."/>
            <person name="Fujii Y."/>
            <person name="Habara T."/>
            <person name="Sakai H."/>
            <person name="Sato Y."/>
            <person name="Wilson G."/>
            <person name="Kumar K."/>
            <person name="McCouch S."/>
            <person name="Juretic N."/>
            <person name="Hoen D."/>
            <person name="Wright S."/>
            <person name="Bruskiewich R."/>
            <person name="Bureau T."/>
            <person name="Miyao A."/>
            <person name="Hirochika H."/>
            <person name="Nishikawa T."/>
            <person name="Kadowaki K."/>
            <person name="Sugiura M."/>
            <person name="Burr B."/>
            <person name="Sasaki T."/>
        </authorList>
    </citation>
    <scope>NUCLEOTIDE SEQUENCE [LARGE SCALE GENOMIC DNA]</scope>
    <source>
        <strain evidence="3">cv. Nipponbare</strain>
    </source>
</reference>
<dbReference type="InParanoid" id="A0A0P0UZB4"/>
<reference evidence="2 3" key="2">
    <citation type="journal article" date="2013" name="Plant Cell Physiol.">
        <title>Rice Annotation Project Database (RAP-DB): an integrative and interactive database for rice genomics.</title>
        <authorList>
            <person name="Sakai H."/>
            <person name="Lee S.S."/>
            <person name="Tanaka T."/>
            <person name="Numa H."/>
            <person name="Kim J."/>
            <person name="Kawahara Y."/>
            <person name="Wakimoto H."/>
            <person name="Yang C.C."/>
            <person name="Iwamoto M."/>
            <person name="Abe T."/>
            <person name="Yamada Y."/>
            <person name="Muto A."/>
            <person name="Inokuchi H."/>
            <person name="Ikemura T."/>
            <person name="Matsumoto T."/>
            <person name="Sasaki T."/>
            <person name="Itoh T."/>
        </authorList>
    </citation>
    <scope>NUCLEOTIDE SEQUENCE [LARGE SCALE GENOMIC DNA]</scope>
    <source>
        <strain evidence="3">cv. Nipponbare</strain>
    </source>
</reference>
<name>A0A0P0UZB4_ORYSJ</name>
<feature type="region of interest" description="Disordered" evidence="1">
    <location>
        <begin position="82"/>
        <end position="105"/>
    </location>
</feature>